<sequence>MSVTLAQFSEWIDVHGMPKDAAATHTSKRAGGAANARGIYFQASATAYVCLRMLQGKPVSWFKDLCAEAPVAVMPESGGPGDDIRIEFSNGITAEVQVKKGLKARKLLWEVLNALALAIHQGKLAYGILVVDPETSKAIRRDLADAIVRVSEGREVSWKGDIGCWKEQLESANIPIQSVCERIRIQIFHGTEENCSQVEHAIDALGLLLSPGHDPRHAWNTLHYAVERKTGSPGRMTSDSLVDMFTREGFALNSTRCSAALHAQYRGWVEKNHSTFSLPGRGRRLPLHSRLPMVVCRYEHRTRHGEDVQTVVKRYRAGAEGKRSSKKFDIDWLARFKRQAVIVAGPGIGKSMALTVLAHRYCVDGYFVLFVKLKQVVKTLSTGLTFKSALIDTAIGSSVLSREAFLLIDPRRWVLLADGLDECGYERDSIARELELFVSGHSGMRAVITTRVVGYETDQLKEWEHYEIIPPAKDDGPANLATLMKAVAGDDRTQEECERIANAQLHKSPASEAISTSPQLLGMSACLLLKYDQLPESRTALYIQFLRLYDQLPSTLSVENKRVAHTVLNALGWCLRQKTAVEREELEARCIEELMFVSGFAEYDAAIRVDTALSHWEKLGLIEVLRHSNTELLTFTHLSFAEFLAARHLLAQQTRLLGEVVYDPQWQEVLGYAVELGMASSLFDYLLARHEEGDPEALYQALLWCSKPGAAASEALYEQLIQASLAVLDSPTSLPESLHFKVGHGLCEIGPKASRFLMPWVNRHLESSDAALKLVAWSIASQCAFALPETLPPRLVFSELLGIYGKPFDIQEILSKRVWHENFLLQYIALLTLNACAQEEREAFSNDLLADGRLRKSDAFRLQLYKFRYEHGIREKTTRRELTLRDSFPGQRPSPEVIERYRAFKRRVERLLAGAFCTGAVQKPIDAFPQFAAFFLATKIDGFDLHEAFEGDWPEDLHSLGLTFRDFARLQRLNLVELAAEAGEILRRLETDPKFSLFNELPRVDFDADDGVQNPGFQVGLEHAKHNFLRGSRKVMFIAALVLLKATLSERDVTELLYSAPDSALACACLLVEVKHPERAVQLLVRYLQDVDCKGAECILQSLVRLQAPPTATLEALAIGYLTDNNREAVASAIDVIQSWVEKGQFSRTQPIDRALAYWKDLPHICDQSDRDICSELKGLRAAMAEVG</sequence>
<protein>
    <recommendedName>
        <fullName evidence="3">NACHT domain-containing protein</fullName>
    </recommendedName>
</protein>
<comment type="caution">
    <text evidence="1">The sequence shown here is derived from an EMBL/GenBank/DDBJ whole genome shotgun (WGS) entry which is preliminary data.</text>
</comment>
<name>A0A9X0YDY3_9PSED</name>
<dbReference type="RefSeq" id="WP_205490092.1">
    <property type="nucleotide sequence ID" value="NZ_JAFHKI010000057.1"/>
</dbReference>
<evidence type="ECO:0008006" key="3">
    <source>
        <dbReference type="Google" id="ProtNLM"/>
    </source>
</evidence>
<proteinExistence type="predicted"/>
<reference evidence="1 2" key="1">
    <citation type="journal article" date="2021" name="Int. J. Syst. Evol. Microbiol.">
        <title>Pseudomonas lactucae sp. nov., a pathogen causing bacterial rot of lettuce in Japan.</title>
        <authorList>
            <person name="Sawada H."/>
            <person name="Fujikawa T."/>
            <person name="Satou M."/>
        </authorList>
    </citation>
    <scope>NUCLEOTIDE SEQUENCE [LARGE SCALE GENOMIC DNA]</scope>
    <source>
        <strain evidence="1 2">MAFF 301381</strain>
    </source>
</reference>
<organism evidence="1 2">
    <name type="scientific">Pseudomonas lactucae</name>
    <dbReference type="NCBI Taxonomy" id="2813360"/>
    <lineage>
        <taxon>Bacteria</taxon>
        <taxon>Pseudomonadati</taxon>
        <taxon>Pseudomonadota</taxon>
        <taxon>Gammaproteobacteria</taxon>
        <taxon>Pseudomonadales</taxon>
        <taxon>Pseudomonadaceae</taxon>
        <taxon>Pseudomonas</taxon>
    </lineage>
</organism>
<dbReference type="AlphaFoldDB" id="A0A9X0YDY3"/>
<dbReference type="InterPro" id="IPR027417">
    <property type="entry name" value="P-loop_NTPase"/>
</dbReference>
<evidence type="ECO:0000313" key="2">
    <source>
        <dbReference type="Proteomes" id="UP001154860"/>
    </source>
</evidence>
<evidence type="ECO:0000313" key="1">
    <source>
        <dbReference type="EMBL" id="MBN2977574.1"/>
    </source>
</evidence>
<gene>
    <name evidence="1" type="ORF">JWR99_17120</name>
</gene>
<keyword evidence="2" id="KW-1185">Reference proteome</keyword>
<accession>A0A9X0YDY3</accession>
<reference evidence="1 2" key="2">
    <citation type="journal article" date="2023" name="Plant Pathol.">
        <title>Dismantling and reorganizing Pseudomonas marginalis sensu#lato.</title>
        <authorList>
            <person name="Sawada H."/>
            <person name="Fujikawa T."/>
            <person name="Satou M."/>
        </authorList>
    </citation>
    <scope>NUCLEOTIDE SEQUENCE [LARGE SCALE GENOMIC DNA]</scope>
    <source>
        <strain evidence="1 2">MAFF 301381</strain>
    </source>
</reference>
<dbReference type="EMBL" id="JAFHKJ010000073">
    <property type="protein sequence ID" value="MBN2977574.1"/>
    <property type="molecule type" value="Genomic_DNA"/>
</dbReference>
<dbReference type="Gene3D" id="3.40.50.300">
    <property type="entry name" value="P-loop containing nucleotide triphosphate hydrolases"/>
    <property type="match status" value="1"/>
</dbReference>
<dbReference type="Proteomes" id="UP001154860">
    <property type="component" value="Unassembled WGS sequence"/>
</dbReference>